<feature type="compositionally biased region" description="Low complexity" evidence="1">
    <location>
        <begin position="663"/>
        <end position="681"/>
    </location>
</feature>
<comment type="caution">
    <text evidence="2">The sequence shown here is derived from an EMBL/GenBank/DDBJ whole genome shotgun (WGS) entry which is preliminary data.</text>
</comment>
<feature type="compositionally biased region" description="Polar residues" evidence="1">
    <location>
        <begin position="718"/>
        <end position="733"/>
    </location>
</feature>
<dbReference type="Pfam" id="PF09462">
    <property type="entry name" value="Mus7"/>
    <property type="match status" value="1"/>
</dbReference>
<gene>
    <name evidence="2" type="ORF">TAPDE_005136</name>
</gene>
<dbReference type="GO" id="GO:0035361">
    <property type="term" value="C:Cul8-RING ubiquitin ligase complex"/>
    <property type="evidence" value="ECO:0007669"/>
    <property type="project" value="TreeGrafter"/>
</dbReference>
<protein>
    <recommendedName>
        <fullName evidence="4">Mus7/MMS22 family protein</fullName>
    </recommendedName>
</protein>
<dbReference type="VEuPathDB" id="FungiDB:TAPDE_005136"/>
<feature type="compositionally biased region" description="Polar residues" evidence="1">
    <location>
        <begin position="90"/>
        <end position="102"/>
    </location>
</feature>
<keyword evidence="3" id="KW-1185">Reference proteome</keyword>
<feature type="region of interest" description="Disordered" evidence="1">
    <location>
        <begin position="88"/>
        <end position="176"/>
    </location>
</feature>
<sequence>MAIGSVCDSEDDDWLLPFSIESGNPSDTTKSLLGIRRSPSPDELATNFEESSTAKAQLDYGKGEVRAVQRNLVLSFDLGSAASFHRDNVEAQSSSEGNQLAQPEQRLLESASDSVTSEPDQRPTAESDSPTEALPNDDLISQKQGFTGDLVSHPIDDQLDTPHRPENITGSGRNLRPRTYQQLHTYEYEHAKYVLECKAAGIKPVRFDGNRYREMDSNDRDFVPARSYKNVLANESGYGDNSIVEPDMASTTSNSPPVGQTSAKRKRPSRVMRFKDPLQIERPLLENQVRTTDDEPDVFDFLDEHWQGEHLRVESPSSPDTEGHSLSTNGILRKSFISLIDDTTDNEASDSCESFDSDTQARARFAKKLKGVLPPSFLLQTQDRTHSRIKQKIAEEHQRSKDISRVAVKGLARKKLSAQPFTVLSESEEEVALLQQKFVMSGGRAILSSQTHEVTQDLPKTVYENQEYEDDDDEEEGEEDTVMEDHRDFDRMLPSAGRASHKIKKSRSIVRPKITDSTRRPQLNLLTLVAKRPREELSRELRLGCRRPRIKGGRGVLSSRHKVLDFHDNASDEPLPIDLDSDAVSAMTSVRQSVNSSLTKHLRTTNLTTQRKMGRKRMNLCSTKDNVQGQIKQRIKTGIQSKLPYGPTNVISQVRSSSIRLPSSLPALLPSRPSRASSSRSETSVNTFSIEDNDDEIDAKSKTKSMASKNPHHFTVRSHATAQSRPETGYKSQSFHSRSFQANLEHESGRFANPTMKEPRSRSKVKNSKSNYLARFDRIVNLFGQEESIATKVSSWQYNKSEPIGDMKKMQDMLPNAFKPSKISRKATAVRRNASKPNTLQITLTHRNPENELQSSSTNFSFNGSLKSQKLDSDVFFGPSTFIGTLGLAKLLHHEIAPEVTRTCYVANRQLRSDHEPMLAIAYGFSFVSTVLDNVIGADRADETSDSSIYEFLTFASGFVDAEPLRLSLNYLDELRGRLLSGSCILPTNKYLTWLTLFHLVASIRLHSVKGVDQLLDNRQVSGELQNTIAYLLRIGTASILCTLKHQCRQPQKFQGIGASMQEGLLELWTVLYHVCHATGEPLWARVNTFLALSTTENVDRCEDSWITIFELMPVTQFDSYGRASRQMEPNWKAVEKLSFRAFNLYDADSTSSLSTKDTYIWVILRRLHELISVWHWSHCSVLLGHGRSGGILYDFFFQILHLSSLKSEKIQIGQLASFLKEIDLDTALTCRDSTSESSFEIFLKLVCLGLHQYINNIETCPGDLERIKRRGIGVVDKFATLGRLNYPATQAIERHVVGEIQNRYSLEIAVYWAAGAWKDRGVSKLIQASREALPNSHLILRTIQTQAWEIVTKLQLRRNEEEFMQTSTEWITAIVQTTASDVLQFRHQSRLVQANAKSQARINQNVKRCLESLTSAFVALHHVLSSQNASTTPKRVYLLWSNSILKPFLQLHESFMDASRTISLTRSVFTVVDLLLKLASHSAEESESQDYGFVELSQDDSDLIDYDDLVNAKLRELLALIFKFLTNLTSKDIVTTTQKVLAKYGIESFASAIRCLRRRQNIPWFQFFDSHGEYSWHRLLDNPIKAVMLPYLLAILVEKEPSFYDDMQSFILRSWLESIVQLDLRDSVAVFTTVLFNKGDCQLFRDVSLLGMKPGSVVVSSTVLDAERTTLVVGAIRTLGTLTNDLKGKTLGLTDRVQLSTRLLQSLKLSWGAIKRTDLQKVSRYAGLIRTVLAALYQYCHHLLKLLDQDAAATLSWLQDSSNVPQIRNDFSADTFRAFAVDDLRRKGLEIALTLVARCDADLLDGRNAMPLFLSRALSNNPLELSQPPSWDHSTARLRTFVVKQVLGSFLQLSSEMPSAQLYIAILSESLRQVYENLLDDSWAGQEVYLASLSQECRDILAQFTTSLGSFTGTLQSTERSLARLAPSNMNSVDATGTMGANQSAGSVPGASPWPSILLAIRTNLQNNWAVTEAGLYHSKRKVTVPFPSDPLEHQGPVASNDDGGHNVFEGAVGGCVALCDLYL</sequence>
<dbReference type="STRING" id="1097556.R4XMX1"/>
<dbReference type="eggNOG" id="ENOG502QSDS">
    <property type="taxonomic scope" value="Eukaryota"/>
</dbReference>
<proteinExistence type="predicted"/>
<feature type="region of interest" description="Disordered" evidence="1">
    <location>
        <begin position="244"/>
        <end position="269"/>
    </location>
</feature>
<reference evidence="2 3" key="1">
    <citation type="journal article" date="2013" name="MBio">
        <title>Genome sequencing of the plant pathogen Taphrina deformans, the causal agent of peach leaf curl.</title>
        <authorList>
            <person name="Cisse O.H."/>
            <person name="Almeida J.M.G.C.F."/>
            <person name="Fonseca A."/>
            <person name="Kumar A.A."/>
            <person name="Salojaervi J."/>
            <person name="Overmyer K."/>
            <person name="Hauser P.M."/>
            <person name="Pagni M."/>
        </authorList>
    </citation>
    <scope>NUCLEOTIDE SEQUENCE [LARGE SCALE GENOMIC DNA]</scope>
    <source>
        <strain evidence="3">PYCC 5710 / ATCC 11124 / CBS 356.35 / IMI 108563 / JCM 9778 / NBRC 8474</strain>
    </source>
</reference>
<organism evidence="2 3">
    <name type="scientific">Taphrina deformans (strain PYCC 5710 / ATCC 11124 / CBS 356.35 / IMI 108563 / JCM 9778 / NBRC 8474)</name>
    <name type="common">Peach leaf curl fungus</name>
    <name type="synonym">Lalaria deformans</name>
    <dbReference type="NCBI Taxonomy" id="1097556"/>
    <lineage>
        <taxon>Eukaryota</taxon>
        <taxon>Fungi</taxon>
        <taxon>Dikarya</taxon>
        <taxon>Ascomycota</taxon>
        <taxon>Taphrinomycotina</taxon>
        <taxon>Taphrinomycetes</taxon>
        <taxon>Taphrinales</taxon>
        <taxon>Taphrinaceae</taxon>
        <taxon>Taphrina</taxon>
    </lineage>
</organism>
<feature type="region of interest" description="Disordered" evidence="1">
    <location>
        <begin position="16"/>
        <end position="56"/>
    </location>
</feature>
<feature type="region of interest" description="Disordered" evidence="1">
    <location>
        <begin position="663"/>
        <end position="733"/>
    </location>
</feature>
<dbReference type="OrthoDB" id="2386201at2759"/>
<evidence type="ECO:0000256" key="1">
    <source>
        <dbReference type="SAM" id="MobiDB-lite"/>
    </source>
</evidence>
<dbReference type="EMBL" id="CAHR02000278">
    <property type="protein sequence ID" value="CCG84634.1"/>
    <property type="molecule type" value="Genomic_DNA"/>
</dbReference>
<dbReference type="GO" id="GO:0000724">
    <property type="term" value="P:double-strand break repair via homologous recombination"/>
    <property type="evidence" value="ECO:0007669"/>
    <property type="project" value="TreeGrafter"/>
</dbReference>
<evidence type="ECO:0000313" key="3">
    <source>
        <dbReference type="Proteomes" id="UP000013776"/>
    </source>
</evidence>
<feature type="compositionally biased region" description="Basic and acidic residues" evidence="1">
    <location>
        <begin position="154"/>
        <end position="166"/>
    </location>
</feature>
<dbReference type="GO" id="GO:0005634">
    <property type="term" value="C:nucleus"/>
    <property type="evidence" value="ECO:0007669"/>
    <property type="project" value="InterPro"/>
</dbReference>
<feature type="compositionally biased region" description="Polar residues" evidence="1">
    <location>
        <begin position="21"/>
        <end position="31"/>
    </location>
</feature>
<dbReference type="PANTHER" id="PTHR28122">
    <property type="entry name" value="E3 UBIQUITIN-PROTEIN LIGASE SUBSTRATE RECEPTOR MMS22"/>
    <property type="match status" value="1"/>
</dbReference>
<evidence type="ECO:0008006" key="4">
    <source>
        <dbReference type="Google" id="ProtNLM"/>
    </source>
</evidence>
<dbReference type="PANTHER" id="PTHR28122:SF1">
    <property type="entry name" value="E3 UBIQUITIN-PROTEIN LIGASE SUBSTRATE RECEPTOR MMS22"/>
    <property type="match status" value="1"/>
</dbReference>
<evidence type="ECO:0000313" key="2">
    <source>
        <dbReference type="EMBL" id="CCG84634.1"/>
    </source>
</evidence>
<name>R4XMX1_TAPDE</name>
<dbReference type="Proteomes" id="UP000013776">
    <property type="component" value="Unassembled WGS sequence"/>
</dbReference>
<accession>R4XMX1</accession>
<feature type="compositionally biased region" description="Polar residues" evidence="1">
    <location>
        <begin position="249"/>
        <end position="262"/>
    </location>
</feature>
<dbReference type="InterPro" id="IPR019021">
    <property type="entry name" value="Mms22"/>
</dbReference>
<dbReference type="GO" id="GO:0031297">
    <property type="term" value="P:replication fork processing"/>
    <property type="evidence" value="ECO:0007669"/>
    <property type="project" value="InterPro"/>
</dbReference>